<name>A0A2A7MK00_9CLOT</name>
<proteinExistence type="predicted"/>
<accession>A0A2A7MK00</accession>
<dbReference type="AlphaFoldDB" id="A0A2A7MK00"/>
<dbReference type="Pfam" id="PF10076">
    <property type="entry name" value="Phage_Mu_Gp48"/>
    <property type="match status" value="1"/>
</dbReference>
<comment type="caution">
    <text evidence="2">The sequence shown here is derived from an EMBL/GenBank/DDBJ whole genome shotgun (WGS) entry which is preliminary data.</text>
</comment>
<reference evidence="2 3" key="1">
    <citation type="submission" date="2017-10" db="EMBL/GenBank/DDBJ databases">
        <title>Effective Description of Clostridium neonatale sp. nov. linked to necrotizing enterocolitis in neonates and a clarification of species assignable to the genus Clostridium (Prazmowski 1880) emend. Lawson and Rainey 2016.</title>
        <authorList>
            <person name="Bernard K."/>
            <person name="Burdz T."/>
            <person name="Wiebe D."/>
            <person name="Balcewich B."/>
            <person name="Alfa M."/>
            <person name="Bernier A.-M."/>
        </authorList>
    </citation>
    <scope>NUCLEOTIDE SEQUENCE [LARGE SCALE GENOMIC DNA]</scope>
    <source>
        <strain evidence="2 3">LCDC99A005</strain>
    </source>
</reference>
<organism evidence="2 3">
    <name type="scientific">Clostridium neonatale</name>
    <dbReference type="NCBI Taxonomy" id="137838"/>
    <lineage>
        <taxon>Bacteria</taxon>
        <taxon>Bacillati</taxon>
        <taxon>Bacillota</taxon>
        <taxon>Clostridia</taxon>
        <taxon>Eubacteriales</taxon>
        <taxon>Clostridiaceae</taxon>
        <taxon>Clostridium</taxon>
    </lineage>
</organism>
<evidence type="ECO:0000313" key="3">
    <source>
        <dbReference type="Proteomes" id="UP000220840"/>
    </source>
</evidence>
<dbReference type="OrthoDB" id="1851194at2"/>
<dbReference type="Proteomes" id="UP001189143">
    <property type="component" value="Unassembled WGS sequence"/>
</dbReference>
<gene>
    <name evidence="1" type="ORF">CNEO2_910007</name>
    <name evidence="2" type="ORF">CQ394_10145</name>
</gene>
<protein>
    <submittedName>
        <fullName evidence="2">DUF2313 domain-containing protein</fullName>
    </submittedName>
    <submittedName>
        <fullName evidence="1">Mu-like phage tail protein</fullName>
    </submittedName>
</protein>
<dbReference type="EMBL" id="CAMTCP010000294">
    <property type="protein sequence ID" value="CAI3694784.1"/>
    <property type="molecule type" value="Genomic_DNA"/>
</dbReference>
<dbReference type="EMBL" id="PDCJ01000001">
    <property type="protein sequence ID" value="PEG32034.1"/>
    <property type="molecule type" value="Genomic_DNA"/>
</dbReference>
<reference evidence="1" key="2">
    <citation type="submission" date="2022-10" db="EMBL/GenBank/DDBJ databases">
        <authorList>
            <person name="Aires J."/>
            <person name="Mesa V."/>
        </authorList>
    </citation>
    <scope>NUCLEOTIDE SEQUENCE</scope>
    <source>
        <strain evidence="1">Clostridium neonatale JD116</strain>
    </source>
</reference>
<dbReference type="STRING" id="137838.GCA_001458595_03506"/>
<dbReference type="InterPro" id="IPR018755">
    <property type="entry name" value="Phage_Mu_Gp48"/>
</dbReference>
<dbReference type="Proteomes" id="UP000220840">
    <property type="component" value="Unassembled WGS sequence"/>
</dbReference>
<dbReference type="RefSeq" id="WP_058296181.1">
    <property type="nucleotide sequence ID" value="NZ_CAMRXC010000275.1"/>
</dbReference>
<keyword evidence="3" id="KW-1185">Reference proteome</keyword>
<sequence length="184" mass="21636">MSRVISILDYIPPVLADTEEQKQISKALNPEINMLWAEIERAQNNQFISSSDEYGVAHRENMLSIKPKNTETLDDRKFRLLSREIEKLPYTYRVLKNKLKALCGENGYTLNIDYDNEIIKVRVDLISKKAYEEVELMLEKMSPLNMLIDLSLLYNSHKILSGFTHRQLNQYTHKQLREEVFINE</sequence>
<evidence type="ECO:0000313" key="1">
    <source>
        <dbReference type="EMBL" id="CAI3694784.1"/>
    </source>
</evidence>
<evidence type="ECO:0000313" key="2">
    <source>
        <dbReference type="EMBL" id="PEG32034.1"/>
    </source>
</evidence>